<protein>
    <recommendedName>
        <fullName evidence="4">G-protein coupled receptors family 1 profile domain-containing protein</fullName>
    </recommendedName>
</protein>
<dbReference type="CTD" id="9814363"/>
<dbReference type="PANTHER" id="PTHR47758:SF2">
    <property type="entry name" value="SERPENTINE RECEPTOR, CLASS M"/>
    <property type="match status" value="1"/>
</dbReference>
<dbReference type="GeneID" id="9814363"/>
<gene>
    <name evidence="2" type="ORF">CRE_07144</name>
</gene>
<feature type="transmembrane region" description="Helical" evidence="1">
    <location>
        <begin position="211"/>
        <end position="231"/>
    </location>
</feature>
<dbReference type="Proteomes" id="UP000008281">
    <property type="component" value="Unassembled WGS sequence"/>
</dbReference>
<dbReference type="HOGENOM" id="CLU_069216_1_0_1"/>
<reference evidence="2" key="1">
    <citation type="submission" date="2007-07" db="EMBL/GenBank/DDBJ databases">
        <title>PCAP assembly of the Caenorhabditis remanei genome.</title>
        <authorList>
            <consortium name="The Caenorhabditis remanei Sequencing Consortium"/>
            <person name="Wilson R.K."/>
        </authorList>
    </citation>
    <scope>NUCLEOTIDE SEQUENCE [LARGE SCALE GENOMIC DNA]</scope>
    <source>
        <strain evidence="2">PB4641</strain>
    </source>
</reference>
<dbReference type="InParanoid" id="E3NR07"/>
<dbReference type="RefSeq" id="XP_003089165.2">
    <property type="nucleotide sequence ID" value="XM_003089117.2"/>
</dbReference>
<dbReference type="Pfam" id="PF10326">
    <property type="entry name" value="7TM_GPCR_Str"/>
    <property type="match status" value="1"/>
</dbReference>
<dbReference type="eggNOG" id="ENOG502TJGX">
    <property type="taxonomic scope" value="Eukaryota"/>
</dbReference>
<evidence type="ECO:0000313" key="3">
    <source>
        <dbReference type="Proteomes" id="UP000008281"/>
    </source>
</evidence>
<dbReference type="PANTHER" id="PTHR47758">
    <property type="entry name" value="SERPENTINE RECEPTOR, CLASS M-RELATED"/>
    <property type="match status" value="1"/>
</dbReference>
<feature type="transmembrane region" description="Helical" evidence="1">
    <location>
        <begin position="54"/>
        <end position="78"/>
    </location>
</feature>
<sequence>MAAFYDEDNFYQNFNNSYFGDVNFYISGVISLVFNIILIYVVSKVKGYKAQVKLSMNLMALLRILFSLSIALTCPSILYSRRASSLYIMKNGINFPNAIGHTFLALFVSFMVMSCNGPAIQYIQVSNMLSFSYGKVHRHISIIPVFVAITSLALIFFGYVPPFYTIRISSLVRRILEQEGDTPYLIITVRLTYDETNTSNTFQLLSQTCTLFILITMFFSIITVILCTVYIQKQMKIRFIASSNSKKSQEQLNKALLLQFILPFITIHIPFYIVVVLPFFGIAWRNFADRIFFLFCWCPAINPILVILLVKKIRKELFTCENGMKSQAQTRSIALVISL</sequence>
<keyword evidence="1" id="KW-0472">Membrane</keyword>
<dbReference type="AlphaFoldDB" id="E3NR07"/>
<dbReference type="OrthoDB" id="5792363at2759"/>
<feature type="transmembrane region" description="Helical" evidence="1">
    <location>
        <begin position="98"/>
        <end position="119"/>
    </location>
</feature>
<organism evidence="3">
    <name type="scientific">Caenorhabditis remanei</name>
    <name type="common">Caenorhabditis vulgaris</name>
    <dbReference type="NCBI Taxonomy" id="31234"/>
    <lineage>
        <taxon>Eukaryota</taxon>
        <taxon>Metazoa</taxon>
        <taxon>Ecdysozoa</taxon>
        <taxon>Nematoda</taxon>
        <taxon>Chromadorea</taxon>
        <taxon>Rhabditida</taxon>
        <taxon>Rhabditina</taxon>
        <taxon>Rhabditomorpha</taxon>
        <taxon>Rhabditoidea</taxon>
        <taxon>Rhabditidae</taxon>
        <taxon>Peloderinae</taxon>
        <taxon>Caenorhabditis</taxon>
    </lineage>
</organism>
<feature type="transmembrane region" description="Helical" evidence="1">
    <location>
        <begin position="22"/>
        <end position="42"/>
    </location>
</feature>
<dbReference type="SUPFAM" id="SSF81321">
    <property type="entry name" value="Family A G protein-coupled receptor-like"/>
    <property type="match status" value="1"/>
</dbReference>
<evidence type="ECO:0000256" key="1">
    <source>
        <dbReference type="SAM" id="Phobius"/>
    </source>
</evidence>
<evidence type="ECO:0008006" key="4">
    <source>
        <dbReference type="Google" id="ProtNLM"/>
    </source>
</evidence>
<feature type="transmembrane region" description="Helical" evidence="1">
    <location>
        <begin position="290"/>
        <end position="310"/>
    </location>
</feature>
<keyword evidence="1" id="KW-1133">Transmembrane helix</keyword>
<dbReference type="InterPro" id="IPR019428">
    <property type="entry name" value="7TM_GPCR_serpentine_rcpt_Str"/>
</dbReference>
<keyword evidence="1" id="KW-0812">Transmembrane</keyword>
<feature type="transmembrane region" description="Helical" evidence="1">
    <location>
        <begin position="140"/>
        <end position="160"/>
    </location>
</feature>
<dbReference type="EMBL" id="DS269620">
    <property type="protein sequence ID" value="EFO86513.1"/>
    <property type="molecule type" value="Genomic_DNA"/>
</dbReference>
<dbReference type="KEGG" id="crq:GCK72_013484"/>
<feature type="transmembrane region" description="Helical" evidence="1">
    <location>
        <begin position="256"/>
        <end position="284"/>
    </location>
</feature>
<evidence type="ECO:0000313" key="2">
    <source>
        <dbReference type="EMBL" id="EFO86513.1"/>
    </source>
</evidence>
<name>E3NR07_CAERE</name>
<proteinExistence type="predicted"/>
<dbReference type="Gene3D" id="1.20.1070.10">
    <property type="entry name" value="Rhodopsin 7-helix transmembrane proteins"/>
    <property type="match status" value="1"/>
</dbReference>
<accession>E3NR07</accession>
<keyword evidence="3" id="KW-1185">Reference proteome</keyword>